<keyword evidence="2" id="KW-1185">Reference proteome</keyword>
<reference evidence="1 2" key="1">
    <citation type="submission" date="2021-01" db="EMBL/GenBank/DDBJ databases">
        <title>Whole genome shotgun sequence of Microbispora amethystogenes NBRC 101907.</title>
        <authorList>
            <person name="Komaki H."/>
            <person name="Tamura T."/>
        </authorList>
    </citation>
    <scope>NUCLEOTIDE SEQUENCE [LARGE SCALE GENOMIC DNA]</scope>
    <source>
        <strain evidence="1 2">NBRC 101907</strain>
    </source>
</reference>
<gene>
    <name evidence="1" type="ORF">Mam01_31530</name>
</gene>
<evidence type="ECO:0000313" key="1">
    <source>
        <dbReference type="EMBL" id="GIH32989.1"/>
    </source>
</evidence>
<dbReference type="EMBL" id="BOOB01000020">
    <property type="protein sequence ID" value="GIH32989.1"/>
    <property type="molecule type" value="Genomic_DNA"/>
</dbReference>
<proteinExistence type="predicted"/>
<protein>
    <submittedName>
        <fullName evidence="1">Uncharacterized protein</fullName>
    </submittedName>
</protein>
<sequence>MGDVSQPAPTRTGKRDTPMSAIYDQADGERIAVADSGDLVSIVNRSGRIVVAKKDVRRLAERILAAAGRMAVVLFPPALRKDTLSVAARSGGWTVRVSPKNGARVLAEIDPQGLGPDDAYEFAAALAVAAHHIGDAAHADLSLTTRIREVIEAHKDLDTEKIAAAIVAEVLDGT</sequence>
<name>A0ABQ4FDT8_9ACTN</name>
<dbReference type="Proteomes" id="UP000651728">
    <property type="component" value="Unassembled WGS sequence"/>
</dbReference>
<evidence type="ECO:0000313" key="2">
    <source>
        <dbReference type="Proteomes" id="UP000651728"/>
    </source>
</evidence>
<accession>A0ABQ4FDT8</accession>
<organism evidence="1 2">
    <name type="scientific">Microbispora amethystogenes</name>
    <dbReference type="NCBI Taxonomy" id="1427754"/>
    <lineage>
        <taxon>Bacteria</taxon>
        <taxon>Bacillati</taxon>
        <taxon>Actinomycetota</taxon>
        <taxon>Actinomycetes</taxon>
        <taxon>Streptosporangiales</taxon>
        <taxon>Streptosporangiaceae</taxon>
        <taxon>Microbispora</taxon>
    </lineage>
</organism>
<comment type="caution">
    <text evidence="1">The sequence shown here is derived from an EMBL/GenBank/DDBJ whole genome shotgun (WGS) entry which is preliminary data.</text>
</comment>